<feature type="signal peptide" evidence="1">
    <location>
        <begin position="1"/>
        <end position="20"/>
    </location>
</feature>
<feature type="chain" id="PRO_5037649948" evidence="1">
    <location>
        <begin position="21"/>
        <end position="305"/>
    </location>
</feature>
<reference evidence="2" key="1">
    <citation type="submission" date="2019-03" db="EMBL/GenBank/DDBJ databases">
        <title>Lake Tanganyika Metagenome-Assembled Genomes (MAGs).</title>
        <authorList>
            <person name="Tran P."/>
        </authorList>
    </citation>
    <scope>NUCLEOTIDE SEQUENCE</scope>
    <source>
        <strain evidence="2">M_DeepCast_400m_m2_100</strain>
    </source>
</reference>
<dbReference type="Proteomes" id="UP000748308">
    <property type="component" value="Unassembled WGS sequence"/>
</dbReference>
<dbReference type="EMBL" id="VGIY01000475">
    <property type="protein sequence ID" value="MBM3318759.1"/>
    <property type="molecule type" value="Genomic_DNA"/>
</dbReference>
<gene>
    <name evidence="2" type="ORF">FJY75_12995</name>
</gene>
<dbReference type="AlphaFoldDB" id="A0A937XDY7"/>
<evidence type="ECO:0000256" key="1">
    <source>
        <dbReference type="SAM" id="SignalP"/>
    </source>
</evidence>
<name>A0A937XDY7_UNCEI</name>
<proteinExistence type="predicted"/>
<keyword evidence="1" id="KW-0732">Signal</keyword>
<evidence type="ECO:0000313" key="3">
    <source>
        <dbReference type="Proteomes" id="UP000748308"/>
    </source>
</evidence>
<accession>A0A937XDY7</accession>
<evidence type="ECO:0000313" key="2">
    <source>
        <dbReference type="EMBL" id="MBM3318759.1"/>
    </source>
</evidence>
<sequence length="305" mass="32739">MRLKGLLVSLASVLPALASAAEPAKLAFVAEGKEFRFNTGLVRGSLRPQGRSLGLAPVADCASGATLSGAYGLVSHYRLLDAETRYGGGAWDWPSTARLLDDGAVEAAWTADQGHPFDMKAVYRWAAPGTLDVTTTVAPKKDLARLEVFLASYFAGFPASLVYVKACPETGDKPGFLEAKKSFAVWQMFPRDPDAVKLIQDGRWKRPPSPVDWKIMHTLAGPLAMRRNAKLGITALVMAPPADCFAVATPYSEEGHGSLYLSLFGRDIKAGETATARSRLVLARGLTDEAAIALYQAYLKEAPPK</sequence>
<comment type="caution">
    <text evidence="2">The sequence shown here is derived from an EMBL/GenBank/DDBJ whole genome shotgun (WGS) entry which is preliminary data.</text>
</comment>
<organism evidence="2 3">
    <name type="scientific">Eiseniibacteriota bacterium</name>
    <dbReference type="NCBI Taxonomy" id="2212470"/>
    <lineage>
        <taxon>Bacteria</taxon>
        <taxon>Candidatus Eiseniibacteriota</taxon>
    </lineage>
</organism>
<protein>
    <submittedName>
        <fullName evidence="2">Uncharacterized protein</fullName>
    </submittedName>
</protein>